<dbReference type="Pfam" id="PF00072">
    <property type="entry name" value="Response_reg"/>
    <property type="match status" value="1"/>
</dbReference>
<dbReference type="CDD" id="cd16919">
    <property type="entry name" value="HATPase_CckA-like"/>
    <property type="match status" value="1"/>
</dbReference>
<evidence type="ECO:0000259" key="5">
    <source>
        <dbReference type="PROSITE" id="PS50109"/>
    </source>
</evidence>
<dbReference type="PRINTS" id="PR00344">
    <property type="entry name" value="BCTRLSENSOR"/>
</dbReference>
<dbReference type="InterPro" id="IPR001789">
    <property type="entry name" value="Sig_transdc_resp-reg_receiver"/>
</dbReference>
<dbReference type="KEGG" id="mros:EHO51_06575"/>
<evidence type="ECO:0000313" key="8">
    <source>
        <dbReference type="Proteomes" id="UP000273982"/>
    </source>
</evidence>
<feature type="domain" description="Response regulatory" evidence="6">
    <location>
        <begin position="506"/>
        <end position="621"/>
    </location>
</feature>
<dbReference type="InterPro" id="IPR005467">
    <property type="entry name" value="His_kinase_dom"/>
</dbReference>
<dbReference type="CDD" id="cd19410">
    <property type="entry name" value="HK9-like_sensor"/>
    <property type="match status" value="1"/>
</dbReference>
<dbReference type="SMART" id="SM00388">
    <property type="entry name" value="HisKA"/>
    <property type="match status" value="1"/>
</dbReference>
<dbReference type="Pfam" id="PF00512">
    <property type="entry name" value="HisKA"/>
    <property type="match status" value="1"/>
</dbReference>
<keyword evidence="3 4" id="KW-0597">Phosphoprotein</keyword>
<dbReference type="InterPro" id="IPR003594">
    <property type="entry name" value="HATPase_dom"/>
</dbReference>
<evidence type="ECO:0000256" key="3">
    <source>
        <dbReference type="ARBA" id="ARBA00022553"/>
    </source>
</evidence>
<comment type="catalytic activity">
    <reaction evidence="1">
        <text>ATP + protein L-histidine = ADP + protein N-phospho-L-histidine.</text>
        <dbReference type="EC" id="2.7.13.3"/>
    </reaction>
</comment>
<dbReference type="InterPro" id="IPR011006">
    <property type="entry name" value="CheY-like_superfamily"/>
</dbReference>
<evidence type="ECO:0000256" key="2">
    <source>
        <dbReference type="ARBA" id="ARBA00012438"/>
    </source>
</evidence>
<feature type="domain" description="Histidine kinase" evidence="5">
    <location>
        <begin position="256"/>
        <end position="480"/>
    </location>
</feature>
<proteinExistence type="predicted"/>
<dbReference type="EC" id="2.7.13.3" evidence="2"/>
<dbReference type="SUPFAM" id="SSF55874">
    <property type="entry name" value="ATPase domain of HSP90 chaperone/DNA topoisomerase II/histidine kinase"/>
    <property type="match status" value="1"/>
</dbReference>
<evidence type="ECO:0000256" key="1">
    <source>
        <dbReference type="ARBA" id="ARBA00000085"/>
    </source>
</evidence>
<dbReference type="SMART" id="SM00387">
    <property type="entry name" value="HATPase_c"/>
    <property type="match status" value="1"/>
</dbReference>
<dbReference type="PROSITE" id="PS50110">
    <property type="entry name" value="RESPONSE_REGULATORY"/>
    <property type="match status" value="1"/>
</dbReference>
<reference evidence="7 8" key="1">
    <citation type="submission" date="2018-11" db="EMBL/GenBank/DDBJ databases">
        <title>Genome squencing of methanotrophic bacteria isolated from alkaline groundwater in Korea.</title>
        <authorList>
            <person name="Nguyen L.N."/>
        </authorList>
    </citation>
    <scope>NUCLEOTIDE SEQUENCE [LARGE SCALE GENOMIC DNA]</scope>
    <source>
        <strain evidence="7 8">GW6</strain>
    </source>
</reference>
<dbReference type="PANTHER" id="PTHR43065:SF49">
    <property type="entry name" value="HISTIDINE KINASE"/>
    <property type="match status" value="1"/>
</dbReference>
<accession>A0A3G8M5J0</accession>
<feature type="modified residue" description="4-aspartylphosphate" evidence="4">
    <location>
        <position position="556"/>
    </location>
</feature>
<dbReference type="InterPro" id="IPR007891">
    <property type="entry name" value="CHASE3"/>
</dbReference>
<organism evidence="7 8">
    <name type="scientific">Methylocystis rosea</name>
    <dbReference type="NCBI Taxonomy" id="173366"/>
    <lineage>
        <taxon>Bacteria</taxon>
        <taxon>Pseudomonadati</taxon>
        <taxon>Pseudomonadota</taxon>
        <taxon>Alphaproteobacteria</taxon>
        <taxon>Hyphomicrobiales</taxon>
        <taxon>Methylocystaceae</taxon>
        <taxon>Methylocystis</taxon>
    </lineage>
</organism>
<dbReference type="SUPFAM" id="SSF47384">
    <property type="entry name" value="Homodimeric domain of signal transducing histidine kinase"/>
    <property type="match status" value="1"/>
</dbReference>
<dbReference type="Proteomes" id="UP000273982">
    <property type="component" value="Chromosome"/>
</dbReference>
<evidence type="ECO:0000313" key="7">
    <source>
        <dbReference type="EMBL" id="AZG76422.1"/>
    </source>
</evidence>
<dbReference type="GO" id="GO:0000155">
    <property type="term" value="F:phosphorelay sensor kinase activity"/>
    <property type="evidence" value="ECO:0007669"/>
    <property type="project" value="InterPro"/>
</dbReference>
<protein>
    <recommendedName>
        <fullName evidence="2">histidine kinase</fullName>
        <ecNumber evidence="2">2.7.13.3</ecNumber>
    </recommendedName>
</protein>
<evidence type="ECO:0000259" key="6">
    <source>
        <dbReference type="PROSITE" id="PS50110"/>
    </source>
</evidence>
<dbReference type="Gene3D" id="3.30.565.10">
    <property type="entry name" value="Histidine kinase-like ATPase, C-terminal domain"/>
    <property type="match status" value="1"/>
</dbReference>
<sequence>MSPTRKFVASGLFGIALGFAVLALAGYVAVRAESQRRAAGAWLRHTIQVQSDLYQLYGLLQAAESGQRGFIITQDERYLDACFEATRKLPVVVDRLSERVRDNPKQLEAVAEMRPLLGERVAIIDEAIADMRALQVDKAVQLVKSGRGKALMDRLHAIIDTMTENEKNLSEKRERELNAAGGEFDAAVWALGGIIFALAAFSFLNAQKQMNALQTSRDSLKTAYDQLIGETTRREALESQLRQSQKLESLGHLTGGIAHDFNNMLGVIVASLHLLRRKIADSNDDYIQLIDSAMDGADRAAAMVRRLLAFSRRQPLSPRPLDPNKFVSSVSDMVRRALGEKIELETVLAGGLWATKIDQHELESAIVNLAVNARDAMPDGGKLTIETANCYLDDAYASENMEVTPGQYVMIAVTDTGQGMPPEVLSQAFDPFFTTKPAGKGTGLGLSQVHGFVKQSGGQVKIYSEPGRGTCIKLYLPRFNNVEAPAELPLRPPRPLELPLGRPEELVLIVEDDDTARRVTAQGVRELGYSVLEAENGRAAIDIIRRRADIALMVTDVVMPDMDGARLAREAVFRRHSLRVLFITGYTRNAIVHNGVLDKDVKLLTKPFTLEQLAVKMRDILDSK</sequence>
<dbReference type="Gene3D" id="3.40.50.2300">
    <property type="match status" value="1"/>
</dbReference>
<dbReference type="InterPro" id="IPR003661">
    <property type="entry name" value="HisK_dim/P_dom"/>
</dbReference>
<gene>
    <name evidence="7" type="ORF">EHO51_06575</name>
</gene>
<dbReference type="SMART" id="SM00448">
    <property type="entry name" value="REC"/>
    <property type="match status" value="1"/>
</dbReference>
<name>A0A3G8M5J0_9HYPH</name>
<dbReference type="AlphaFoldDB" id="A0A3G8M5J0"/>
<dbReference type="PROSITE" id="PS50109">
    <property type="entry name" value="HIS_KIN"/>
    <property type="match status" value="1"/>
</dbReference>
<dbReference type="CDD" id="cd00082">
    <property type="entry name" value="HisKA"/>
    <property type="match status" value="1"/>
</dbReference>
<dbReference type="InterPro" id="IPR036097">
    <property type="entry name" value="HisK_dim/P_sf"/>
</dbReference>
<evidence type="ECO:0000256" key="4">
    <source>
        <dbReference type="PROSITE-ProRule" id="PRU00169"/>
    </source>
</evidence>
<dbReference type="PANTHER" id="PTHR43065">
    <property type="entry name" value="SENSOR HISTIDINE KINASE"/>
    <property type="match status" value="1"/>
</dbReference>
<dbReference type="SUPFAM" id="SSF52172">
    <property type="entry name" value="CheY-like"/>
    <property type="match status" value="1"/>
</dbReference>
<dbReference type="EMBL" id="CP034086">
    <property type="protein sequence ID" value="AZG76422.1"/>
    <property type="molecule type" value="Genomic_DNA"/>
</dbReference>
<dbReference type="Pfam" id="PF02518">
    <property type="entry name" value="HATPase_c"/>
    <property type="match status" value="1"/>
</dbReference>
<dbReference type="Pfam" id="PF05227">
    <property type="entry name" value="CHASE3"/>
    <property type="match status" value="1"/>
</dbReference>
<dbReference type="Gene3D" id="1.10.287.130">
    <property type="match status" value="1"/>
</dbReference>
<dbReference type="InterPro" id="IPR004358">
    <property type="entry name" value="Sig_transdc_His_kin-like_C"/>
</dbReference>
<dbReference type="RefSeq" id="WP_124738228.1">
    <property type="nucleotide sequence ID" value="NZ_CP034086.1"/>
</dbReference>
<dbReference type="InterPro" id="IPR036890">
    <property type="entry name" value="HATPase_C_sf"/>
</dbReference>